<evidence type="ECO:0000259" key="2">
    <source>
        <dbReference type="Pfam" id="PF01551"/>
    </source>
</evidence>
<accession>A0A835XNZ7</accession>
<dbReference type="InterPro" id="IPR050570">
    <property type="entry name" value="Cell_wall_metabolism_enzyme"/>
</dbReference>
<dbReference type="EMBL" id="JAEHOE010000095">
    <property type="protein sequence ID" value="KAG2487563.1"/>
    <property type="molecule type" value="Genomic_DNA"/>
</dbReference>
<evidence type="ECO:0000313" key="3">
    <source>
        <dbReference type="EMBL" id="KAG2487563.1"/>
    </source>
</evidence>
<dbReference type="Gene3D" id="2.70.70.10">
    <property type="entry name" value="Glucose Permease (Domain IIA)"/>
    <property type="match status" value="1"/>
</dbReference>
<dbReference type="PANTHER" id="PTHR21666">
    <property type="entry name" value="PEPTIDASE-RELATED"/>
    <property type="match status" value="1"/>
</dbReference>
<evidence type="ECO:0000256" key="1">
    <source>
        <dbReference type="SAM" id="MobiDB-lite"/>
    </source>
</evidence>
<proteinExistence type="predicted"/>
<comment type="caution">
    <text evidence="3">The sequence shown here is derived from an EMBL/GenBank/DDBJ whole genome shotgun (WGS) entry which is preliminary data.</text>
</comment>
<feature type="region of interest" description="Disordered" evidence="1">
    <location>
        <begin position="1"/>
        <end position="30"/>
    </location>
</feature>
<protein>
    <recommendedName>
        <fullName evidence="2">M23ase beta-sheet core domain-containing protein</fullName>
    </recommendedName>
</protein>
<keyword evidence="4" id="KW-1185">Reference proteome</keyword>
<dbReference type="Pfam" id="PF01551">
    <property type="entry name" value="Peptidase_M23"/>
    <property type="match status" value="1"/>
</dbReference>
<sequence>MSADNCPQDRWGLTTDRPSDTFTPRQKESESYRIDFHRGVDLPAPLGSPIFAIASGRLYRDPSSFTCKKTGSTGGQPNRHAFTHLRHMSSTVWNKLCANETDCNVNVTKAMKIGASGAGHSEFPHLHFEIRDAPMYDNCSSNWQADCINPYRVLPYNRSDAIHSTNITVSATGTAVSSDKPQVSITFYTSRMDWNKVEVTMKNGSGAVVGTYQTPVDGYGQYNVEPNFFDIELWNRQWSHKNSQAAPWSSFGLPASCSPPAGAGVGNYSCPYYQQHNCTYNANTHVENKCWDNPSAGCFNGIRYLPFVFNNASTHQGYAMTFNLTKSPLAAVTCVQARLYASGSTTPFGPVGTWGSCL</sequence>
<reference evidence="3" key="1">
    <citation type="journal article" date="2020" name="bioRxiv">
        <title>Comparative genomics of Chlamydomonas.</title>
        <authorList>
            <person name="Craig R.J."/>
            <person name="Hasan A.R."/>
            <person name="Ness R.W."/>
            <person name="Keightley P.D."/>
        </authorList>
    </citation>
    <scope>NUCLEOTIDE SEQUENCE</scope>
    <source>
        <strain evidence="3">CCAP 11/70</strain>
    </source>
</reference>
<evidence type="ECO:0000313" key="4">
    <source>
        <dbReference type="Proteomes" id="UP000612055"/>
    </source>
</evidence>
<dbReference type="CDD" id="cd12797">
    <property type="entry name" value="M23_peptidase"/>
    <property type="match status" value="1"/>
</dbReference>
<dbReference type="GO" id="GO:0004222">
    <property type="term" value="F:metalloendopeptidase activity"/>
    <property type="evidence" value="ECO:0007669"/>
    <property type="project" value="TreeGrafter"/>
</dbReference>
<organism evidence="3 4">
    <name type="scientific">Edaphochlamys debaryana</name>
    <dbReference type="NCBI Taxonomy" id="47281"/>
    <lineage>
        <taxon>Eukaryota</taxon>
        <taxon>Viridiplantae</taxon>
        <taxon>Chlorophyta</taxon>
        <taxon>core chlorophytes</taxon>
        <taxon>Chlorophyceae</taxon>
        <taxon>CS clade</taxon>
        <taxon>Chlamydomonadales</taxon>
        <taxon>Chlamydomonadales incertae sedis</taxon>
        <taxon>Edaphochlamys</taxon>
    </lineage>
</organism>
<feature type="domain" description="M23ase beta-sheet core" evidence="2">
    <location>
        <begin position="36"/>
        <end position="132"/>
    </location>
</feature>
<dbReference type="OrthoDB" id="538692at2759"/>
<dbReference type="Proteomes" id="UP000612055">
    <property type="component" value="Unassembled WGS sequence"/>
</dbReference>
<name>A0A835XNZ7_9CHLO</name>
<gene>
    <name evidence="3" type="ORF">HYH03_013842</name>
</gene>
<dbReference type="InterPro" id="IPR011055">
    <property type="entry name" value="Dup_hybrid_motif"/>
</dbReference>
<dbReference type="InterPro" id="IPR016047">
    <property type="entry name" value="M23ase_b-sheet_dom"/>
</dbReference>
<dbReference type="AlphaFoldDB" id="A0A835XNZ7"/>
<dbReference type="PANTHER" id="PTHR21666:SF270">
    <property type="entry name" value="MUREIN HYDROLASE ACTIVATOR ENVC"/>
    <property type="match status" value="1"/>
</dbReference>